<evidence type="ECO:0000256" key="1">
    <source>
        <dbReference type="SAM" id="MobiDB-lite"/>
    </source>
</evidence>
<dbReference type="STRING" id="1798396.A2973_04560"/>
<evidence type="ECO:0000313" key="2">
    <source>
        <dbReference type="EMBL" id="OGG30147.1"/>
    </source>
</evidence>
<feature type="region of interest" description="Disordered" evidence="1">
    <location>
        <begin position="1"/>
        <end position="29"/>
    </location>
</feature>
<reference evidence="2 3" key="1">
    <citation type="journal article" date="2016" name="Nat. Commun.">
        <title>Thousands of microbial genomes shed light on interconnected biogeochemical processes in an aquifer system.</title>
        <authorList>
            <person name="Anantharaman K."/>
            <person name="Brown C.T."/>
            <person name="Hug L.A."/>
            <person name="Sharon I."/>
            <person name="Castelle C.J."/>
            <person name="Probst A.J."/>
            <person name="Thomas B.C."/>
            <person name="Singh A."/>
            <person name="Wilkins M.J."/>
            <person name="Karaoz U."/>
            <person name="Brodie E.L."/>
            <person name="Williams K.H."/>
            <person name="Hubbard S.S."/>
            <person name="Banfield J.F."/>
        </authorList>
    </citation>
    <scope>NUCLEOTIDE SEQUENCE [LARGE SCALE GENOMIC DNA]</scope>
</reference>
<proteinExistence type="predicted"/>
<feature type="compositionally biased region" description="Polar residues" evidence="1">
    <location>
        <begin position="1"/>
        <end position="10"/>
    </location>
</feature>
<accession>A0A1F6B0Q8</accession>
<dbReference type="Proteomes" id="UP000176409">
    <property type="component" value="Unassembled WGS sequence"/>
</dbReference>
<sequence>MTAITETVTGPSVPLDPEGKPLGGWPARDPGLSGTSWIDIRAKGEGGQLHEALLAVTTDPDNALACGEAPDESILIIRAKKA</sequence>
<comment type="caution">
    <text evidence="2">The sequence shown here is derived from an EMBL/GenBank/DDBJ whole genome shotgun (WGS) entry which is preliminary data.</text>
</comment>
<organism evidence="2 3">
    <name type="scientific">Candidatus Gottesmanbacteria bacterium RIFCSPLOWO2_01_FULL_49_10</name>
    <dbReference type="NCBI Taxonomy" id="1798396"/>
    <lineage>
        <taxon>Bacteria</taxon>
        <taxon>Candidatus Gottesmaniibacteriota</taxon>
    </lineage>
</organism>
<name>A0A1F6B0Q8_9BACT</name>
<protein>
    <submittedName>
        <fullName evidence="2">Uncharacterized protein</fullName>
    </submittedName>
</protein>
<evidence type="ECO:0000313" key="3">
    <source>
        <dbReference type="Proteomes" id="UP000176409"/>
    </source>
</evidence>
<dbReference type="EMBL" id="MFJZ01000029">
    <property type="protein sequence ID" value="OGG30147.1"/>
    <property type="molecule type" value="Genomic_DNA"/>
</dbReference>
<dbReference type="AlphaFoldDB" id="A0A1F6B0Q8"/>
<gene>
    <name evidence="2" type="ORF">A2973_04560</name>
</gene>